<name>A0A1A7X172_9TELE</name>
<gene>
    <name evidence="1" type="primary">Nfu_g_1_003507</name>
</gene>
<dbReference type="EMBL" id="HADW01010275">
    <property type="protein sequence ID" value="SBP11675.1"/>
    <property type="molecule type" value="Transcribed_RNA"/>
</dbReference>
<dbReference type="AlphaFoldDB" id="A0A1A7X172"/>
<evidence type="ECO:0000313" key="1">
    <source>
        <dbReference type="EMBL" id="SBP11675.1"/>
    </source>
</evidence>
<reference evidence="1" key="2">
    <citation type="submission" date="2016-06" db="EMBL/GenBank/DDBJ databases">
        <title>The genome of a short-lived fish provides insights into sex chromosome evolution and the genetic control of aging.</title>
        <authorList>
            <person name="Reichwald K."/>
            <person name="Felder M."/>
            <person name="Petzold A."/>
            <person name="Koch P."/>
            <person name="Groth M."/>
            <person name="Platzer M."/>
        </authorList>
    </citation>
    <scope>NUCLEOTIDE SEQUENCE</scope>
    <source>
        <tissue evidence="1">Brain</tissue>
    </source>
</reference>
<protein>
    <submittedName>
        <fullName evidence="1">Uncharacterized protein</fullName>
    </submittedName>
</protein>
<accession>A0A1A7X172</accession>
<feature type="non-terminal residue" evidence="1">
    <location>
        <position position="62"/>
    </location>
</feature>
<feature type="non-terminal residue" evidence="1">
    <location>
        <position position="1"/>
    </location>
</feature>
<organism evidence="1">
    <name type="scientific">Iconisemion striatum</name>
    <dbReference type="NCBI Taxonomy" id="60296"/>
    <lineage>
        <taxon>Eukaryota</taxon>
        <taxon>Metazoa</taxon>
        <taxon>Chordata</taxon>
        <taxon>Craniata</taxon>
        <taxon>Vertebrata</taxon>
        <taxon>Euteleostomi</taxon>
        <taxon>Actinopterygii</taxon>
        <taxon>Neopterygii</taxon>
        <taxon>Teleostei</taxon>
        <taxon>Neoteleostei</taxon>
        <taxon>Acanthomorphata</taxon>
        <taxon>Ovalentaria</taxon>
        <taxon>Atherinomorphae</taxon>
        <taxon>Cyprinodontiformes</taxon>
        <taxon>Nothobranchiidae</taxon>
        <taxon>Iconisemion</taxon>
    </lineage>
</organism>
<reference evidence="1" key="1">
    <citation type="submission" date="2016-05" db="EMBL/GenBank/DDBJ databases">
        <authorList>
            <person name="Lavstsen T."/>
            <person name="Jespersen J.S."/>
        </authorList>
    </citation>
    <scope>NUCLEOTIDE SEQUENCE</scope>
    <source>
        <tissue evidence="1">Brain</tissue>
    </source>
</reference>
<proteinExistence type="predicted"/>
<sequence>ACGLHDHYGRQLENVAQCLSVLHTYVSCFHKVSPSLNCRKVPHLVCLCSVFPHISFLCVVFP</sequence>